<reference evidence="1" key="2">
    <citation type="journal article" date="2015" name="Data Brief">
        <title>Shoot transcriptome of the giant reed, Arundo donax.</title>
        <authorList>
            <person name="Barrero R.A."/>
            <person name="Guerrero F.D."/>
            <person name="Moolhuijzen P."/>
            <person name="Goolsby J.A."/>
            <person name="Tidwell J."/>
            <person name="Bellgard S.E."/>
            <person name="Bellgard M.I."/>
        </authorList>
    </citation>
    <scope>NUCLEOTIDE SEQUENCE</scope>
    <source>
        <tissue evidence="1">Shoot tissue taken approximately 20 cm above the soil surface</tissue>
    </source>
</reference>
<organism evidence="1">
    <name type="scientific">Arundo donax</name>
    <name type="common">Giant reed</name>
    <name type="synonym">Donax arundinaceus</name>
    <dbReference type="NCBI Taxonomy" id="35708"/>
    <lineage>
        <taxon>Eukaryota</taxon>
        <taxon>Viridiplantae</taxon>
        <taxon>Streptophyta</taxon>
        <taxon>Embryophyta</taxon>
        <taxon>Tracheophyta</taxon>
        <taxon>Spermatophyta</taxon>
        <taxon>Magnoliopsida</taxon>
        <taxon>Liliopsida</taxon>
        <taxon>Poales</taxon>
        <taxon>Poaceae</taxon>
        <taxon>PACMAD clade</taxon>
        <taxon>Arundinoideae</taxon>
        <taxon>Arundineae</taxon>
        <taxon>Arundo</taxon>
    </lineage>
</organism>
<dbReference type="AlphaFoldDB" id="A0A0A8YSE5"/>
<accession>A0A0A8YSE5</accession>
<protein>
    <submittedName>
        <fullName evidence="1">Uncharacterized protein</fullName>
    </submittedName>
</protein>
<proteinExistence type="predicted"/>
<name>A0A0A8YSE5_ARUDO</name>
<sequence>MAVAEICCAWIEFPRLSCFDLSVMQTVR</sequence>
<evidence type="ECO:0000313" key="1">
    <source>
        <dbReference type="EMBL" id="JAD25367.1"/>
    </source>
</evidence>
<reference evidence="1" key="1">
    <citation type="submission" date="2014-09" db="EMBL/GenBank/DDBJ databases">
        <authorList>
            <person name="Magalhaes I.L.F."/>
            <person name="Oliveira U."/>
            <person name="Santos F.R."/>
            <person name="Vidigal T.H.D.A."/>
            <person name="Brescovit A.D."/>
            <person name="Santos A.J."/>
        </authorList>
    </citation>
    <scope>NUCLEOTIDE SEQUENCE</scope>
    <source>
        <tissue evidence="1">Shoot tissue taken approximately 20 cm above the soil surface</tissue>
    </source>
</reference>
<dbReference type="EMBL" id="GBRH01272528">
    <property type="protein sequence ID" value="JAD25367.1"/>
    <property type="molecule type" value="Transcribed_RNA"/>
</dbReference>